<dbReference type="InterPro" id="IPR035906">
    <property type="entry name" value="MetI-like_sf"/>
</dbReference>
<accession>A0A6J4VPM0</accession>
<evidence type="ECO:0000313" key="9">
    <source>
        <dbReference type="EMBL" id="CAA9579522.1"/>
    </source>
</evidence>
<keyword evidence="3 5" id="KW-1133">Transmembrane helix</keyword>
<dbReference type="SUPFAM" id="SSF161098">
    <property type="entry name" value="MetI-like"/>
    <property type="match status" value="1"/>
</dbReference>
<feature type="transmembrane region" description="Helical" evidence="5">
    <location>
        <begin position="96"/>
        <end position="124"/>
    </location>
</feature>
<keyword evidence="6" id="KW-1003">Cell membrane</keyword>
<dbReference type="PANTHER" id="PTHR42727:SF1">
    <property type="entry name" value="PHOSPHATE TRANSPORT SYSTEM PERMEASE"/>
    <property type="match status" value="1"/>
</dbReference>
<feature type="transmembrane region" description="Helical" evidence="5">
    <location>
        <begin position="292"/>
        <end position="312"/>
    </location>
</feature>
<comment type="similarity">
    <text evidence="6">Belongs to the binding-protein-dependent transport system permease family. CysTW subfamily.</text>
</comment>
<feature type="region of interest" description="Disordered" evidence="7">
    <location>
        <begin position="1"/>
        <end position="20"/>
    </location>
</feature>
<evidence type="ECO:0000256" key="2">
    <source>
        <dbReference type="ARBA" id="ARBA00022692"/>
    </source>
</evidence>
<comment type="subcellular location">
    <subcellularLocation>
        <location evidence="1 5">Cell membrane</location>
        <topology evidence="1 5">Multi-pass membrane protein</topology>
    </subcellularLocation>
</comment>
<keyword evidence="4 5" id="KW-0472">Membrane</keyword>
<feature type="transmembrane region" description="Helical" evidence="5">
    <location>
        <begin position="225"/>
        <end position="246"/>
    </location>
</feature>
<evidence type="ECO:0000256" key="5">
    <source>
        <dbReference type="RuleBase" id="RU363032"/>
    </source>
</evidence>
<name>A0A6J4VPM0_9BACT</name>
<feature type="domain" description="ABC transmembrane type-1" evidence="8">
    <location>
        <begin position="100"/>
        <end position="313"/>
    </location>
</feature>
<dbReference type="AlphaFoldDB" id="A0A6J4VPM0"/>
<keyword evidence="5" id="KW-0813">Transport</keyword>
<evidence type="ECO:0000256" key="1">
    <source>
        <dbReference type="ARBA" id="ARBA00004651"/>
    </source>
</evidence>
<sequence>MQSNINPTAAVGSQVLGGPGPEQPLDLSGVGSRRLSEKIIAAVLFLAGALSIVTTVGIVVVLVSQAITFFVDVPILDFLTGTRWQPGSKNNPGFGVLPLVAGTLIIAGIAIVVALPLGLASAIYLSEYAPERVREILKPAIELLAGIPTIVYGYFALTFMTPQLLKPLIPAIGPLNGLSAAIAVGILIVPLIASLSEDAMRAVPRSLREGAYALGATKLEVASRVVLPAAFSGITAAVILAISVAIGETMIVSLASGAAPTRDGNPLDGMQTMTGAIVAAFSGEPSRGTPQYVSLFAIGLLLFVMTLTLNIVSQVIAGRFREVYE</sequence>
<feature type="transmembrane region" description="Helical" evidence="5">
    <location>
        <begin position="43"/>
        <end position="76"/>
    </location>
</feature>
<dbReference type="Pfam" id="PF00528">
    <property type="entry name" value="BPD_transp_1"/>
    <property type="match status" value="1"/>
</dbReference>
<reference evidence="9" key="1">
    <citation type="submission" date="2020-02" db="EMBL/GenBank/DDBJ databases">
        <authorList>
            <person name="Meier V. D."/>
        </authorList>
    </citation>
    <scope>NUCLEOTIDE SEQUENCE</scope>
    <source>
        <strain evidence="9">AVDCRST_MAG19</strain>
    </source>
</reference>
<keyword evidence="6" id="KW-0592">Phosphate transport</keyword>
<proteinExistence type="inferred from homology"/>
<dbReference type="CDD" id="cd06261">
    <property type="entry name" value="TM_PBP2"/>
    <property type="match status" value="1"/>
</dbReference>
<evidence type="ECO:0000256" key="6">
    <source>
        <dbReference type="RuleBase" id="RU363054"/>
    </source>
</evidence>
<feature type="transmembrane region" description="Helical" evidence="5">
    <location>
        <begin position="136"/>
        <end position="157"/>
    </location>
</feature>
<evidence type="ECO:0000256" key="3">
    <source>
        <dbReference type="ARBA" id="ARBA00022989"/>
    </source>
</evidence>
<dbReference type="PROSITE" id="PS50928">
    <property type="entry name" value="ABC_TM1"/>
    <property type="match status" value="1"/>
</dbReference>
<dbReference type="NCBIfam" id="TIGR02138">
    <property type="entry name" value="phosphate_pstC"/>
    <property type="match status" value="1"/>
</dbReference>
<protein>
    <recommendedName>
        <fullName evidence="6">Phosphate transport system permease protein</fullName>
    </recommendedName>
</protein>
<comment type="function">
    <text evidence="6">Part of the binding-protein-dependent transport system for phosphate; probably responsible for the translocation of the substrate across the membrane.</text>
</comment>
<dbReference type="GO" id="GO:0005886">
    <property type="term" value="C:plasma membrane"/>
    <property type="evidence" value="ECO:0007669"/>
    <property type="project" value="UniProtKB-SubCell"/>
</dbReference>
<evidence type="ECO:0000256" key="4">
    <source>
        <dbReference type="ARBA" id="ARBA00023136"/>
    </source>
</evidence>
<organism evidence="9">
    <name type="scientific">uncultured Thermomicrobiales bacterium</name>
    <dbReference type="NCBI Taxonomy" id="1645740"/>
    <lineage>
        <taxon>Bacteria</taxon>
        <taxon>Pseudomonadati</taxon>
        <taxon>Thermomicrobiota</taxon>
        <taxon>Thermomicrobia</taxon>
        <taxon>Thermomicrobiales</taxon>
        <taxon>environmental samples</taxon>
    </lineage>
</organism>
<dbReference type="GO" id="GO:0006817">
    <property type="term" value="P:phosphate ion transport"/>
    <property type="evidence" value="ECO:0007669"/>
    <property type="project" value="UniProtKB-KW"/>
</dbReference>
<dbReference type="GO" id="GO:0005315">
    <property type="term" value="F:phosphate transmembrane transporter activity"/>
    <property type="evidence" value="ECO:0007669"/>
    <property type="project" value="InterPro"/>
</dbReference>
<keyword evidence="2 5" id="KW-0812">Transmembrane</keyword>
<dbReference type="InterPro" id="IPR000515">
    <property type="entry name" value="MetI-like"/>
</dbReference>
<dbReference type="EMBL" id="CADCWL010000208">
    <property type="protein sequence ID" value="CAA9579522.1"/>
    <property type="molecule type" value="Genomic_DNA"/>
</dbReference>
<evidence type="ECO:0000256" key="7">
    <source>
        <dbReference type="SAM" id="MobiDB-lite"/>
    </source>
</evidence>
<evidence type="ECO:0000259" key="8">
    <source>
        <dbReference type="PROSITE" id="PS50928"/>
    </source>
</evidence>
<dbReference type="Gene3D" id="1.10.3720.10">
    <property type="entry name" value="MetI-like"/>
    <property type="match status" value="1"/>
</dbReference>
<feature type="transmembrane region" description="Helical" evidence="5">
    <location>
        <begin position="177"/>
        <end position="195"/>
    </location>
</feature>
<dbReference type="InterPro" id="IPR011864">
    <property type="entry name" value="Phosphate_PstC"/>
</dbReference>
<gene>
    <name evidence="9" type="ORF">AVDCRST_MAG19-3700</name>
</gene>
<dbReference type="PANTHER" id="PTHR42727">
    <property type="entry name" value="PHOSPHATE TRANSPORT SYSTEM PERMEASE PROTEIN"/>
    <property type="match status" value="1"/>
</dbReference>